<dbReference type="EMBL" id="MLZC01000003">
    <property type="protein sequence ID" value="OHG67961.1"/>
    <property type="molecule type" value="Genomic_DNA"/>
</dbReference>
<reference evidence="2" key="1">
    <citation type="submission" date="2016-09" db="EMBL/GenBank/DDBJ databases">
        <title>Whole genome sequencing of Salmonella enterica.</title>
        <authorList>
            <person name="Bell R."/>
        </authorList>
    </citation>
    <scope>NUCLEOTIDE SEQUENCE [LARGE SCALE GENOMIC DNA]</scope>
    <source>
        <strain evidence="2">CFSAN044978</strain>
    </source>
</reference>
<name>A0A1S0ZK17_SALET</name>
<dbReference type="Gene3D" id="3.40.50.1000">
    <property type="entry name" value="HAD superfamily/HAD-like"/>
    <property type="match status" value="1"/>
</dbReference>
<accession>A0A1S0ZK17</accession>
<sequence length="124" mass="13958">MGWIGVDLDGTLAKYKSGQGSKIGDPVPQMVSKLKDWHKEKQEVRIFTARAETLHGKNEVINWLKKNNLPSFTVTNIKDSKMIELWDDKAIRVEKNQGKACSGCANSSREYHSAVNNDSYLTDC</sequence>
<evidence type="ECO:0000256" key="1">
    <source>
        <dbReference type="ARBA" id="ARBA00022723"/>
    </source>
</evidence>
<protein>
    <submittedName>
        <fullName evidence="2">Uncharacterized protein</fullName>
    </submittedName>
</protein>
<proteinExistence type="predicted"/>
<dbReference type="GO" id="GO:0046872">
    <property type="term" value="F:metal ion binding"/>
    <property type="evidence" value="ECO:0007669"/>
    <property type="project" value="UniProtKB-KW"/>
</dbReference>
<dbReference type="SUPFAM" id="SSF56784">
    <property type="entry name" value="HAD-like"/>
    <property type="match status" value="1"/>
</dbReference>
<keyword evidence="1" id="KW-0479">Metal-binding</keyword>
<organism evidence="2">
    <name type="scientific">Salmonella enterica subsp. enterica serovar Saintpaul</name>
    <dbReference type="NCBI Taxonomy" id="90105"/>
    <lineage>
        <taxon>Bacteria</taxon>
        <taxon>Pseudomonadati</taxon>
        <taxon>Pseudomonadota</taxon>
        <taxon>Gammaproteobacteria</taxon>
        <taxon>Enterobacterales</taxon>
        <taxon>Enterobacteriaceae</taxon>
        <taxon>Salmonella</taxon>
    </lineage>
</organism>
<evidence type="ECO:0000313" key="2">
    <source>
        <dbReference type="EMBL" id="OHG67961.1"/>
    </source>
</evidence>
<dbReference type="InterPro" id="IPR023214">
    <property type="entry name" value="HAD_sf"/>
</dbReference>
<comment type="caution">
    <text evidence="2">The sequence shown here is derived from an EMBL/GenBank/DDBJ whole genome shotgun (WGS) entry which is preliminary data.</text>
</comment>
<dbReference type="RefSeq" id="WP_070794180.1">
    <property type="nucleotide sequence ID" value="NZ_QWDP01000003.1"/>
</dbReference>
<gene>
    <name evidence="2" type="ORF">A7T00_09460</name>
</gene>
<dbReference type="AlphaFoldDB" id="A0A1S0ZK17"/>
<dbReference type="InterPro" id="IPR036412">
    <property type="entry name" value="HAD-like_sf"/>
</dbReference>